<dbReference type="PANTHER" id="PTHR13947">
    <property type="entry name" value="GNAT FAMILY N-ACETYLTRANSFERASE"/>
    <property type="match status" value="1"/>
</dbReference>
<reference evidence="3" key="1">
    <citation type="submission" date="2021-02" db="EMBL/GenBank/DDBJ databases">
        <authorList>
            <person name="Nowell W R."/>
        </authorList>
    </citation>
    <scope>NUCLEOTIDE SEQUENCE</scope>
</reference>
<dbReference type="AlphaFoldDB" id="A0A814G1L5"/>
<dbReference type="PROSITE" id="PS51186">
    <property type="entry name" value="GNAT"/>
    <property type="match status" value="1"/>
</dbReference>
<dbReference type="Proteomes" id="UP000663870">
    <property type="component" value="Unassembled WGS sequence"/>
</dbReference>
<protein>
    <recommendedName>
        <fullName evidence="2">N-acetyltransferase domain-containing protein</fullName>
    </recommendedName>
</protein>
<dbReference type="Pfam" id="PF00583">
    <property type="entry name" value="Acetyltransf_1"/>
    <property type="match status" value="1"/>
</dbReference>
<comment type="caution">
    <text evidence="3">The sequence shown here is derived from an EMBL/GenBank/DDBJ whole genome shotgun (WGS) entry which is preliminary data.</text>
</comment>
<evidence type="ECO:0000259" key="2">
    <source>
        <dbReference type="PROSITE" id="PS51186"/>
    </source>
</evidence>
<accession>A0A814G1L5</accession>
<name>A0A814G1L5_9BILA</name>
<evidence type="ECO:0000313" key="5">
    <source>
        <dbReference type="Proteomes" id="UP000663854"/>
    </source>
</evidence>
<dbReference type="InterPro" id="IPR000182">
    <property type="entry name" value="GNAT_dom"/>
</dbReference>
<dbReference type="EMBL" id="CAJNOH010000305">
    <property type="protein sequence ID" value="CAF0992892.1"/>
    <property type="molecule type" value="Genomic_DNA"/>
</dbReference>
<dbReference type="InterPro" id="IPR050769">
    <property type="entry name" value="NAT_camello-type"/>
</dbReference>
<sequence length="227" mass="26532">MNTSVTPSIIIRSYQSSDLSACQAMILDSNKEYDNDIAYYIHALQTDMADIEKNYLQIPNAHWWVAVSTDDNRIVGQVAVQPLCLGDPIYYQTLPLEERDQICELRRMTVVPDAQRRDIGSRLLATLLNFARQHDYRKVHLTTSTNMIKACTFYQKHGFVKGEIHRFSLNGLNVEKPIQHKEHFWEILPKPFIFKPQDIIPEEDQQRMKLPPTESKYCYEQHFFLAL</sequence>
<feature type="domain" description="N-acetyltransferase" evidence="2">
    <location>
        <begin position="9"/>
        <end position="191"/>
    </location>
</feature>
<dbReference type="CDD" id="cd04301">
    <property type="entry name" value="NAT_SF"/>
    <property type="match status" value="1"/>
</dbReference>
<dbReference type="SUPFAM" id="SSF55729">
    <property type="entry name" value="Acyl-CoA N-acyltransferases (Nat)"/>
    <property type="match status" value="1"/>
</dbReference>
<evidence type="ECO:0000313" key="6">
    <source>
        <dbReference type="Proteomes" id="UP000663870"/>
    </source>
</evidence>
<keyword evidence="1" id="KW-0808">Transferase</keyword>
<evidence type="ECO:0000313" key="3">
    <source>
        <dbReference type="EMBL" id="CAF0992892.1"/>
    </source>
</evidence>
<gene>
    <name evidence="4" type="ORF">JXQ802_LOCUS34978</name>
    <name evidence="3" type="ORF">PYM288_LOCUS14211</name>
</gene>
<evidence type="ECO:0000256" key="1">
    <source>
        <dbReference type="ARBA" id="ARBA00022679"/>
    </source>
</evidence>
<dbReference type="Proteomes" id="UP000663854">
    <property type="component" value="Unassembled WGS sequence"/>
</dbReference>
<evidence type="ECO:0000313" key="4">
    <source>
        <dbReference type="EMBL" id="CAF1405867.1"/>
    </source>
</evidence>
<dbReference type="GO" id="GO:0008080">
    <property type="term" value="F:N-acetyltransferase activity"/>
    <property type="evidence" value="ECO:0007669"/>
    <property type="project" value="InterPro"/>
</dbReference>
<dbReference type="EMBL" id="CAJNOL010001698">
    <property type="protein sequence ID" value="CAF1405867.1"/>
    <property type="molecule type" value="Genomic_DNA"/>
</dbReference>
<proteinExistence type="predicted"/>
<dbReference type="Gene3D" id="3.40.630.30">
    <property type="match status" value="1"/>
</dbReference>
<organism evidence="3 5">
    <name type="scientific">Rotaria sordida</name>
    <dbReference type="NCBI Taxonomy" id="392033"/>
    <lineage>
        <taxon>Eukaryota</taxon>
        <taxon>Metazoa</taxon>
        <taxon>Spiralia</taxon>
        <taxon>Gnathifera</taxon>
        <taxon>Rotifera</taxon>
        <taxon>Eurotatoria</taxon>
        <taxon>Bdelloidea</taxon>
        <taxon>Philodinida</taxon>
        <taxon>Philodinidae</taxon>
        <taxon>Rotaria</taxon>
    </lineage>
</organism>
<dbReference type="InterPro" id="IPR016181">
    <property type="entry name" value="Acyl_CoA_acyltransferase"/>
</dbReference>
<dbReference type="PANTHER" id="PTHR13947:SF37">
    <property type="entry name" value="LD18367P"/>
    <property type="match status" value="1"/>
</dbReference>
<keyword evidence="6" id="KW-1185">Reference proteome</keyword>